<accession>A0A0C2X093</accession>
<gene>
    <name evidence="1" type="ORF">M378DRAFT_165556</name>
</gene>
<proteinExistence type="predicted"/>
<protein>
    <submittedName>
        <fullName evidence="1">Uncharacterized protein</fullName>
    </submittedName>
</protein>
<evidence type="ECO:0000313" key="1">
    <source>
        <dbReference type="EMBL" id="KIL62536.1"/>
    </source>
</evidence>
<dbReference type="InParanoid" id="A0A0C2X093"/>
<dbReference type="Proteomes" id="UP000054549">
    <property type="component" value="Unassembled WGS sequence"/>
</dbReference>
<organism evidence="1 2">
    <name type="scientific">Amanita muscaria (strain Koide BX008)</name>
    <dbReference type="NCBI Taxonomy" id="946122"/>
    <lineage>
        <taxon>Eukaryota</taxon>
        <taxon>Fungi</taxon>
        <taxon>Dikarya</taxon>
        <taxon>Basidiomycota</taxon>
        <taxon>Agaricomycotina</taxon>
        <taxon>Agaricomycetes</taxon>
        <taxon>Agaricomycetidae</taxon>
        <taxon>Agaricales</taxon>
        <taxon>Pluteineae</taxon>
        <taxon>Amanitaceae</taxon>
        <taxon>Amanita</taxon>
    </lineage>
</organism>
<evidence type="ECO:0000313" key="2">
    <source>
        <dbReference type="Proteomes" id="UP000054549"/>
    </source>
</evidence>
<sequence>MLSLYGYGKILEVLYFYFQAPLHSPEGGVEAGVLRPSGSIRYMRNQHPAALTV</sequence>
<dbReference type="AlphaFoldDB" id="A0A0C2X093"/>
<name>A0A0C2X093_AMAMK</name>
<reference evidence="1 2" key="1">
    <citation type="submission" date="2014-04" db="EMBL/GenBank/DDBJ databases">
        <title>Evolutionary Origins and Diversification of the Mycorrhizal Mutualists.</title>
        <authorList>
            <consortium name="DOE Joint Genome Institute"/>
            <consortium name="Mycorrhizal Genomics Consortium"/>
            <person name="Kohler A."/>
            <person name="Kuo A."/>
            <person name="Nagy L.G."/>
            <person name="Floudas D."/>
            <person name="Copeland A."/>
            <person name="Barry K.W."/>
            <person name="Cichocki N."/>
            <person name="Veneault-Fourrey C."/>
            <person name="LaButti K."/>
            <person name="Lindquist E.A."/>
            <person name="Lipzen A."/>
            <person name="Lundell T."/>
            <person name="Morin E."/>
            <person name="Murat C."/>
            <person name="Riley R."/>
            <person name="Ohm R."/>
            <person name="Sun H."/>
            <person name="Tunlid A."/>
            <person name="Henrissat B."/>
            <person name="Grigoriev I.V."/>
            <person name="Hibbett D.S."/>
            <person name="Martin F."/>
        </authorList>
    </citation>
    <scope>NUCLEOTIDE SEQUENCE [LARGE SCALE GENOMIC DNA]</scope>
    <source>
        <strain evidence="1 2">Koide BX008</strain>
    </source>
</reference>
<dbReference type="HOGENOM" id="CLU_3068166_0_0_1"/>
<dbReference type="EMBL" id="KN818269">
    <property type="protein sequence ID" value="KIL62536.1"/>
    <property type="molecule type" value="Genomic_DNA"/>
</dbReference>
<keyword evidence="2" id="KW-1185">Reference proteome</keyword>